<dbReference type="AlphaFoldDB" id="A0A3A8N1Z7"/>
<feature type="transmembrane region" description="Helical" evidence="1">
    <location>
        <begin position="12"/>
        <end position="35"/>
    </location>
</feature>
<sequence>MRDLSGHRTALGFLYLGVHGLALVGAAGLGLATWLLSRLATGRHVRLPVWEGLPVYLLAGFTLFVLWMAISGLAVGVSLLRGGRVSKALALVLSILMLPSFPLGTVLGVYSLWFFTQEGWDSEPGMQAAM</sequence>
<reference evidence="3" key="1">
    <citation type="submission" date="2018-09" db="EMBL/GenBank/DDBJ databases">
        <authorList>
            <person name="Livingstone P.G."/>
            <person name="Whitworth D.E."/>
        </authorList>
    </citation>
    <scope>NUCLEOTIDE SEQUENCE [LARGE SCALE GENOMIC DNA]</scope>
    <source>
        <strain evidence="3">CA051B</strain>
    </source>
</reference>
<keyword evidence="1" id="KW-0812">Transmembrane</keyword>
<gene>
    <name evidence="2" type="ORF">D7V93_41960</name>
</gene>
<feature type="transmembrane region" description="Helical" evidence="1">
    <location>
        <begin position="55"/>
        <end position="77"/>
    </location>
</feature>
<proteinExistence type="predicted"/>
<organism evidence="2 3">
    <name type="scientific">Corallococcus llansteffanensis</name>
    <dbReference type="NCBI Taxonomy" id="2316731"/>
    <lineage>
        <taxon>Bacteria</taxon>
        <taxon>Pseudomonadati</taxon>
        <taxon>Myxococcota</taxon>
        <taxon>Myxococcia</taxon>
        <taxon>Myxococcales</taxon>
        <taxon>Cystobacterineae</taxon>
        <taxon>Myxococcaceae</taxon>
        <taxon>Corallococcus</taxon>
    </lineage>
</organism>
<dbReference type="Proteomes" id="UP000272888">
    <property type="component" value="Unassembled WGS sequence"/>
</dbReference>
<accession>A0A3A8N1Z7</accession>
<keyword evidence="1" id="KW-1133">Transmembrane helix</keyword>
<evidence type="ECO:0000313" key="2">
    <source>
        <dbReference type="EMBL" id="RKH37559.1"/>
    </source>
</evidence>
<keyword evidence="3" id="KW-1185">Reference proteome</keyword>
<dbReference type="EMBL" id="RAWB01000908">
    <property type="protein sequence ID" value="RKH37559.1"/>
    <property type="molecule type" value="Genomic_DNA"/>
</dbReference>
<comment type="caution">
    <text evidence="2">The sequence shown here is derived from an EMBL/GenBank/DDBJ whole genome shotgun (WGS) entry which is preliminary data.</text>
</comment>
<feature type="transmembrane region" description="Helical" evidence="1">
    <location>
        <begin position="89"/>
        <end position="115"/>
    </location>
</feature>
<evidence type="ECO:0008006" key="4">
    <source>
        <dbReference type="Google" id="ProtNLM"/>
    </source>
</evidence>
<protein>
    <recommendedName>
        <fullName evidence="4">ABC transporter permease</fullName>
    </recommendedName>
</protein>
<evidence type="ECO:0000313" key="3">
    <source>
        <dbReference type="Proteomes" id="UP000272888"/>
    </source>
</evidence>
<dbReference type="RefSeq" id="WP_120648557.1">
    <property type="nucleotide sequence ID" value="NZ_RAWB01000908.1"/>
</dbReference>
<name>A0A3A8N1Z7_9BACT</name>
<keyword evidence="1" id="KW-0472">Membrane</keyword>
<evidence type="ECO:0000256" key="1">
    <source>
        <dbReference type="SAM" id="Phobius"/>
    </source>
</evidence>